<name>A0A4Q0AI44_9BACT</name>
<comment type="caution">
    <text evidence="1">The sequence shown here is derived from an EMBL/GenBank/DDBJ whole genome shotgun (WGS) entry which is preliminary data.</text>
</comment>
<accession>A0A4Q0AI44</accession>
<proteinExistence type="predicted"/>
<dbReference type="Proteomes" id="UP000289257">
    <property type="component" value="Unassembled WGS sequence"/>
</dbReference>
<dbReference type="EMBL" id="SCKX01000001">
    <property type="protein sequence ID" value="RWZ78706.1"/>
    <property type="molecule type" value="Genomic_DNA"/>
</dbReference>
<reference evidence="1" key="1">
    <citation type="submission" date="2019-01" db="EMBL/GenBank/DDBJ databases">
        <title>Genomic signatures and co-occurrence patterns of the ultra-small Saccharimodia (Patescibacteria phylum) suggest a symbiotic lifestyle.</title>
        <authorList>
            <person name="Lemos L."/>
            <person name="Medeiros J."/>
            <person name="Andreote F."/>
            <person name="Fernandes G."/>
            <person name="Varani A."/>
            <person name="Oliveira G."/>
            <person name="Pylro V."/>
        </authorList>
    </citation>
    <scope>NUCLEOTIDE SEQUENCE [LARGE SCALE GENOMIC DNA]</scope>
    <source>
        <strain evidence="1">AMD02</strain>
    </source>
</reference>
<keyword evidence="2" id="KW-1185">Reference proteome</keyword>
<sequence length="313" mass="35278">MSEYSFEFGTLPEHEKALLAEFERVSLNARGEPLTWGTTPLVNTPEVVLQQNDVKSQIAALFENGNIPRYVSKNLAEYIAVLNMSRTYNRENHNRNSYAYRGKTDLDGVPLEAQEVINRALMGFASPAELLLIARNLEIPTIELASLTHPYGQRIEMLEPMRAAVNDAVDIFGGQRVIDQMPVYTVKGSDNPHDPTIMEGIHTTRKRIIGVLPDTTELMERSSFVLLVNNLPKEVTDKIRLVSYGATWADEVLHSQDLDVLIPVLLEENVYDTAIPISTTVVAINPILEKRLLSGDAMRERNRQYIDAHQRKI</sequence>
<organism evidence="1 2">
    <name type="scientific">Candidatus Microsaccharimonas sossegonensis</name>
    <dbReference type="NCBI Taxonomy" id="2506948"/>
    <lineage>
        <taxon>Bacteria</taxon>
        <taxon>Candidatus Saccharimonadota</taxon>
        <taxon>Candidatus Saccharimonadia</taxon>
        <taxon>Candidatus Saccharimonadales</taxon>
        <taxon>Candidatus Saccharimonadaceae</taxon>
        <taxon>Candidatus Microsaccharimonas</taxon>
    </lineage>
</organism>
<evidence type="ECO:0000313" key="2">
    <source>
        <dbReference type="Proteomes" id="UP000289257"/>
    </source>
</evidence>
<dbReference type="AlphaFoldDB" id="A0A4Q0AI44"/>
<gene>
    <name evidence="1" type="ORF">EOT05_03080</name>
</gene>
<evidence type="ECO:0000313" key="1">
    <source>
        <dbReference type="EMBL" id="RWZ78706.1"/>
    </source>
</evidence>
<protein>
    <submittedName>
        <fullName evidence="1">Uncharacterized protein</fullName>
    </submittedName>
</protein>